<gene>
    <name evidence="1" type="ORF">ACD_80C00145G0066</name>
</gene>
<comment type="caution">
    <text evidence="1">The sequence shown here is derived from an EMBL/GenBank/DDBJ whole genome shotgun (WGS) entry which is preliminary data.</text>
</comment>
<name>K1XIE0_9BACT</name>
<organism evidence="1">
    <name type="scientific">uncultured bacterium</name>
    <name type="common">gcode 4</name>
    <dbReference type="NCBI Taxonomy" id="1234023"/>
    <lineage>
        <taxon>Bacteria</taxon>
        <taxon>environmental samples</taxon>
    </lineage>
</organism>
<sequence>MTTKKLQNIVEVLRDWLIALYLYQKGNDKIPVFIVNDVNFVFLDSIRSFFTREKFIILTQDDINEWNDVFCLKLLHIKNHSELFYGNDILSNLTIERSDLRSALELEIRNKRIQLREHYLSQDNGKDFLQDLLFGMQILREWSLVLKSPDIKIPKDMKELLSLFDVAWSCNSQNFYYLIEDRVEERKVPALIHDVHHYLSELCTKINNYAV</sequence>
<reference evidence="1" key="1">
    <citation type="journal article" date="2012" name="Science">
        <title>Fermentation, hydrogen, and sulfur metabolism in multiple uncultivated bacterial phyla.</title>
        <authorList>
            <person name="Wrighton K.C."/>
            <person name="Thomas B.C."/>
            <person name="Sharon I."/>
            <person name="Miller C.S."/>
            <person name="Castelle C.J."/>
            <person name="VerBerkmoes N.C."/>
            <person name="Wilkins M.J."/>
            <person name="Hettich R.L."/>
            <person name="Lipton M.S."/>
            <person name="Williams K.H."/>
            <person name="Long P.E."/>
            <person name="Banfield J.F."/>
        </authorList>
    </citation>
    <scope>NUCLEOTIDE SEQUENCE [LARGE SCALE GENOMIC DNA]</scope>
</reference>
<proteinExistence type="predicted"/>
<accession>K1XIE0</accession>
<protein>
    <submittedName>
        <fullName evidence="1">Uncharacterized protein</fullName>
    </submittedName>
</protein>
<evidence type="ECO:0000313" key="1">
    <source>
        <dbReference type="EMBL" id="EKD24932.1"/>
    </source>
</evidence>
<dbReference type="AlphaFoldDB" id="K1XIE0"/>
<dbReference type="EMBL" id="AMFJ01036152">
    <property type="protein sequence ID" value="EKD24932.1"/>
    <property type="molecule type" value="Genomic_DNA"/>
</dbReference>